<comment type="subcellular location">
    <subcellularLocation>
        <location evidence="1">Cell membrane</location>
        <topology evidence="1">Multi-pass membrane protein</topology>
    </subcellularLocation>
</comment>
<evidence type="ECO:0000256" key="7">
    <source>
        <dbReference type="ARBA" id="ARBA00024033"/>
    </source>
</evidence>
<evidence type="ECO:0000256" key="1">
    <source>
        <dbReference type="ARBA" id="ARBA00004651"/>
    </source>
</evidence>
<comment type="caution">
    <text evidence="10">The sequence shown here is derived from an EMBL/GenBank/DDBJ whole genome shotgun (WGS) entry which is preliminary data.</text>
</comment>
<evidence type="ECO:0000256" key="2">
    <source>
        <dbReference type="ARBA" id="ARBA00022475"/>
    </source>
</evidence>
<proteinExistence type="inferred from homology"/>
<organism evidence="10 11">
    <name type="scientific">Rugosimonospora acidiphila</name>
    <dbReference type="NCBI Taxonomy" id="556531"/>
    <lineage>
        <taxon>Bacteria</taxon>
        <taxon>Bacillati</taxon>
        <taxon>Actinomycetota</taxon>
        <taxon>Actinomycetes</taxon>
        <taxon>Micromonosporales</taxon>
        <taxon>Micromonosporaceae</taxon>
        <taxon>Rugosimonospora</taxon>
    </lineage>
</organism>
<feature type="compositionally biased region" description="Gly residues" evidence="8">
    <location>
        <begin position="153"/>
        <end position="169"/>
    </location>
</feature>
<reference evidence="11" key="1">
    <citation type="journal article" date="2019" name="Int. J. Syst. Evol. Microbiol.">
        <title>The Global Catalogue of Microorganisms (GCM) 10K type strain sequencing project: providing services to taxonomists for standard genome sequencing and annotation.</title>
        <authorList>
            <consortium name="The Broad Institute Genomics Platform"/>
            <consortium name="The Broad Institute Genome Sequencing Center for Infectious Disease"/>
            <person name="Wu L."/>
            <person name="Ma J."/>
        </authorList>
    </citation>
    <scope>NUCLEOTIDE SEQUENCE [LARGE SCALE GENOMIC DNA]</scope>
    <source>
        <strain evidence="11">JCM 18304</strain>
    </source>
</reference>
<evidence type="ECO:0000256" key="3">
    <source>
        <dbReference type="ARBA" id="ARBA00022679"/>
    </source>
</evidence>
<feature type="region of interest" description="Disordered" evidence="8">
    <location>
        <begin position="446"/>
        <end position="472"/>
    </location>
</feature>
<protein>
    <recommendedName>
        <fullName evidence="12">DUF2029 domain-containing protein</fullName>
    </recommendedName>
</protein>
<feature type="transmembrane region" description="Helical" evidence="9">
    <location>
        <begin position="26"/>
        <end position="45"/>
    </location>
</feature>
<evidence type="ECO:0008006" key="12">
    <source>
        <dbReference type="Google" id="ProtNLM"/>
    </source>
</evidence>
<accession>A0ABP9S2V2</accession>
<feature type="transmembrane region" description="Helical" evidence="9">
    <location>
        <begin position="381"/>
        <end position="400"/>
    </location>
</feature>
<evidence type="ECO:0000256" key="4">
    <source>
        <dbReference type="ARBA" id="ARBA00022692"/>
    </source>
</evidence>
<dbReference type="Pfam" id="PF09594">
    <property type="entry name" value="GT87"/>
    <property type="match status" value="1"/>
</dbReference>
<keyword evidence="5 9" id="KW-1133">Transmembrane helix</keyword>
<gene>
    <name evidence="10" type="ORF">GCM10023322_44730</name>
</gene>
<feature type="transmembrane region" description="Helical" evidence="9">
    <location>
        <begin position="345"/>
        <end position="369"/>
    </location>
</feature>
<feature type="transmembrane region" description="Helical" evidence="9">
    <location>
        <begin position="51"/>
        <end position="74"/>
    </location>
</feature>
<keyword evidence="3" id="KW-0808">Transferase</keyword>
<evidence type="ECO:0000256" key="6">
    <source>
        <dbReference type="ARBA" id="ARBA00023136"/>
    </source>
</evidence>
<dbReference type="InterPro" id="IPR018584">
    <property type="entry name" value="GT87"/>
</dbReference>
<sequence length="472" mass="50387">MPYADYGQKDEFRSGWRERAGRGGRLTVELAYLLIGCSVLFVAAWRRGWTVPLWAALLIALGARAVVAVLASGYTPQDVAECFRDAGNLVLAGRDPMTQLPRYEWNFLPVMPYVFAGEVRSGLPWPLAAKVAPIAADLVTTALLSRFRPAPTAGGGGWSRSAQRGGGGWPRFPRTPGAPGAPLLYALCPLAILISAVHGQVEPVALAMGTWALLLARRGAAGRTGLLAGLAIATKTWPVLLVLGMLRDTPVSRWWRLLASLAVAPLAALLTVRLFLHDSMRAALGVLVSYRSMFGWWGWSGMLHLLGLAGTGYTGPGVAEFQRVGTVIVIAAMGAVLLARWADGVALTAAVLLAFLAVTAGFGPQYLVWPVPCLILLRWSWGLAFTVLAGCYGMFVYLVAIPYPGLTWAGDVERWACLPVIMAAVLAVRDGVRAIPATARHARVGRAGRPGWRSPLPVPASPARTAPRHGRV</sequence>
<comment type="similarity">
    <text evidence="7">Belongs to the glycosyltransferase 87 family.</text>
</comment>
<feature type="transmembrane region" description="Helical" evidence="9">
    <location>
        <begin position="296"/>
        <end position="314"/>
    </location>
</feature>
<feature type="region of interest" description="Disordered" evidence="8">
    <location>
        <begin position="152"/>
        <end position="172"/>
    </location>
</feature>
<dbReference type="EMBL" id="BAABJQ010000013">
    <property type="protein sequence ID" value="GAA5190178.1"/>
    <property type="molecule type" value="Genomic_DNA"/>
</dbReference>
<dbReference type="Proteomes" id="UP001501570">
    <property type="component" value="Unassembled WGS sequence"/>
</dbReference>
<evidence type="ECO:0000256" key="5">
    <source>
        <dbReference type="ARBA" id="ARBA00022989"/>
    </source>
</evidence>
<feature type="transmembrane region" description="Helical" evidence="9">
    <location>
        <begin position="255"/>
        <end position="276"/>
    </location>
</feature>
<keyword evidence="2" id="KW-1003">Cell membrane</keyword>
<keyword evidence="6 9" id="KW-0472">Membrane</keyword>
<evidence type="ECO:0000313" key="10">
    <source>
        <dbReference type="EMBL" id="GAA5190178.1"/>
    </source>
</evidence>
<evidence type="ECO:0000256" key="8">
    <source>
        <dbReference type="SAM" id="MobiDB-lite"/>
    </source>
</evidence>
<keyword evidence="4 9" id="KW-0812">Transmembrane</keyword>
<feature type="transmembrane region" description="Helical" evidence="9">
    <location>
        <begin position="321"/>
        <end position="339"/>
    </location>
</feature>
<evidence type="ECO:0000313" key="11">
    <source>
        <dbReference type="Proteomes" id="UP001501570"/>
    </source>
</evidence>
<evidence type="ECO:0000256" key="9">
    <source>
        <dbReference type="SAM" id="Phobius"/>
    </source>
</evidence>
<name>A0ABP9S2V2_9ACTN</name>
<feature type="transmembrane region" description="Helical" evidence="9">
    <location>
        <begin position="221"/>
        <end position="243"/>
    </location>
</feature>
<keyword evidence="11" id="KW-1185">Reference proteome</keyword>